<comment type="caution">
    <text evidence="2">The sequence shown here is derived from an EMBL/GenBank/DDBJ whole genome shotgun (WGS) entry which is preliminary data.</text>
</comment>
<accession>A0AAV3QTQ0</accession>
<reference evidence="2 3" key="1">
    <citation type="submission" date="2024-01" db="EMBL/GenBank/DDBJ databases">
        <title>The complete chloroplast genome sequence of Lithospermum erythrorhizon: insights into the phylogenetic relationship among Boraginaceae species and the maternal lineages of purple gromwells.</title>
        <authorList>
            <person name="Okada T."/>
            <person name="Watanabe K."/>
        </authorList>
    </citation>
    <scope>NUCLEOTIDE SEQUENCE [LARGE SCALE GENOMIC DNA]</scope>
</reference>
<gene>
    <name evidence="2" type="ORF">LIER_22340</name>
</gene>
<dbReference type="AlphaFoldDB" id="A0AAV3QTQ0"/>
<sequence length="114" mass="12517">MLVNIGSSTDMIYLSAFDKLHLPRSIIEPMRTPLIRLTRHSVYPLGVASLETHPNSDKSYIILSSPETEVPKGGGIGKMSGDQKRARLCYQASVPPANPGATNQESRIKAQKER</sequence>
<evidence type="ECO:0000313" key="3">
    <source>
        <dbReference type="Proteomes" id="UP001454036"/>
    </source>
</evidence>
<proteinExistence type="predicted"/>
<organism evidence="2 3">
    <name type="scientific">Lithospermum erythrorhizon</name>
    <name type="common">Purple gromwell</name>
    <name type="synonym">Lithospermum officinale var. erythrorhizon</name>
    <dbReference type="NCBI Taxonomy" id="34254"/>
    <lineage>
        <taxon>Eukaryota</taxon>
        <taxon>Viridiplantae</taxon>
        <taxon>Streptophyta</taxon>
        <taxon>Embryophyta</taxon>
        <taxon>Tracheophyta</taxon>
        <taxon>Spermatophyta</taxon>
        <taxon>Magnoliopsida</taxon>
        <taxon>eudicotyledons</taxon>
        <taxon>Gunneridae</taxon>
        <taxon>Pentapetalae</taxon>
        <taxon>asterids</taxon>
        <taxon>lamiids</taxon>
        <taxon>Boraginales</taxon>
        <taxon>Boraginaceae</taxon>
        <taxon>Boraginoideae</taxon>
        <taxon>Lithospermeae</taxon>
        <taxon>Lithospermum</taxon>
    </lineage>
</organism>
<name>A0AAV3QTQ0_LITER</name>
<protein>
    <submittedName>
        <fullName evidence="2">Uncharacterized protein</fullName>
    </submittedName>
</protein>
<dbReference type="Proteomes" id="UP001454036">
    <property type="component" value="Unassembled WGS sequence"/>
</dbReference>
<feature type="region of interest" description="Disordered" evidence="1">
    <location>
        <begin position="92"/>
        <end position="114"/>
    </location>
</feature>
<evidence type="ECO:0000256" key="1">
    <source>
        <dbReference type="SAM" id="MobiDB-lite"/>
    </source>
</evidence>
<evidence type="ECO:0000313" key="2">
    <source>
        <dbReference type="EMBL" id="GAA0167395.1"/>
    </source>
</evidence>
<dbReference type="EMBL" id="BAABME010006078">
    <property type="protein sequence ID" value="GAA0167395.1"/>
    <property type="molecule type" value="Genomic_DNA"/>
</dbReference>
<keyword evidence="3" id="KW-1185">Reference proteome</keyword>